<reference evidence="1" key="18">
    <citation type="journal article" date="1976" name="J. Biol. Chem.">
        <title>Electron micrographs of nicked DNA replicated by T5 DNA polymerase.</title>
        <authorList>
            <person name="Fujimura R.K."/>
            <person name="Allison D.P."/>
        </authorList>
    </citation>
    <scope>NUCLEOTIDE SEQUENCE</scope>
</reference>
<reference evidence="1" key="34">
    <citation type="journal article" date="1981" name="J. Virol.">
        <title>Second-step transfer of bacteriophage T5 DNA: purification and characterization of the T5 gene A2 protein.</title>
        <authorList>
            <person name="Snyder C.E. Jr."/>
            <person name="Benzinger R.H."/>
        </authorList>
    </citation>
    <scope>NUCLEOTIDE SEQUENCE</scope>
</reference>
<reference evidence="1" key="16">
    <citation type="journal article" date="1976" name="Biochemistry">
        <title>Temperature-sensitive DNA polymerase induced by a bacteriophage T5 mutant: relationship between polymerase and exonuclease activities.</title>
        <authorList>
            <person name="Fujimura R.K."/>
            <person name="Roop B.C."/>
        </authorList>
    </citation>
    <scope>NUCLEOTIDE SEQUENCE</scope>
</reference>
<evidence type="ECO:0000313" key="2">
    <source>
        <dbReference type="Proteomes" id="UP000002107"/>
    </source>
</evidence>
<reference evidence="1" key="54">
    <citation type="journal article" date="1986" name="J. Virol.">
        <title>Cell-free transcription and translation of isolated restriction fragments localize bacteriophage T5 pre-early genes.</title>
        <authorList>
            <person name="Blaisdell P.W."/>
            <person name="Warner H.R."/>
        </authorList>
    </citation>
    <scope>NUCLEOTIDE SEQUENCE</scope>
</reference>
<sequence>MIASRDCFVDRVFSSIFICRAVFRNNRMFIPFVIADETIFERIKPKTFHDLNCTLHGQTAVFANIIHVSLLLPRPKPNLLRNSFGRFGFRIAHGSNIVLQSSIGGVNCTIYGVNLLNPTRSPA</sequence>
<reference evidence="1" key="25">
    <citation type="journal article" date="1977" name="J. Virol.">
        <title>Properties of deoxynucleoside 5'-monophosphatase induced by bacteriophage T5 after infection of Escherichia coli.</title>
        <authorList>
            <person name="Mozer T.J."/>
            <person name="Warner H.R."/>
        </authorList>
    </citation>
    <scope>NUCLEOTIDE SEQUENCE</scope>
</reference>
<reference evidence="1" key="32">
    <citation type="journal article" date="1980" name="Nucleic Acids Res.">
        <title>Mechanism of 3' to 5' exonuclease associated with phage T5-induced DNA polymerase: processiveness and template specificity.</title>
        <authorList>
            <person name="Das S.K."/>
            <person name="Fujimura R.K."/>
        </authorList>
    </citation>
    <scope>NUCLEOTIDE SEQUENCE</scope>
</reference>
<reference evidence="1" key="19">
    <citation type="journal article" date="1976" name="J. Virol.">
        <title>Early events after infection of Escherichia coli by bacteriophage T5. II. Control of the bacteriophage-induced 5'-nucleotidase activity.</title>
        <authorList>
            <person name="Berget S.M."/>
            <person name="Mozer T.J."/>
            <person name="Warner H.R."/>
        </authorList>
    </citation>
    <scope>NUCLEOTIDE SEQUENCE</scope>
</reference>
<reference evidence="1" key="14">
    <citation type="journal article" date="1975" name="J. Virol.">
        <title>Early events after infection of Escherichia coli by bacteriophage T5. Induction of a 5'-nucleotidase activity and excretion of free bases.</title>
        <authorList>
            <person name="Warner H.R."/>
            <person name="Drong R.F."/>
            <person name="Berget S.M."/>
        </authorList>
    </citation>
    <scope>NUCLEOTIDE SEQUENCE</scope>
</reference>
<reference evidence="1" key="12">
    <citation type="journal article" date="1973" name="Virology">
        <title>Structural proteins of bacteriophage T5.</title>
        <authorList>
            <person name="Zweig M."/>
            <person name="Cummings D.J."/>
        </authorList>
    </citation>
    <scope>NUCLEOTIDE SEQUENCE</scope>
</reference>
<dbReference type="RefSeq" id="YP_006962.1">
    <property type="nucleotide sequence ID" value="NC_005859.1"/>
</dbReference>
<reference evidence="1" key="24">
    <citation type="journal article" date="1977" name="J. Virol.">
        <title>Pre-early polypeptides of bacteriophages T5 and BF23.</title>
        <authorList>
            <person name="McCorquodale D.J."/>
            <person name="Shaw A.R."/>
            <person name="Shaw P.K."/>
            <person name="Chinnadurai G."/>
        </authorList>
    </citation>
    <scope>NUCLEOTIDE SEQUENCE</scope>
</reference>
<reference evidence="1" key="8">
    <citation type="journal article" date="1971" name="J. Biol. Chem.">
        <title>The deoxyribonuclease induced after infection of Escherichia coli by bacteriophage T5. I. Characterization of the enzyme as a 5'-exonuclease.</title>
        <authorList>
            <person name="Frenkel G.D."/>
            <person name="Richardson C.C."/>
        </authorList>
    </citation>
    <scope>NUCLEOTIDE SEQUENCE</scope>
</reference>
<reference evidence="1" key="64">
    <citation type="journal article" date="1990" name="J. Biol. Chem.">
        <title>Properties of overexpressed phage T5 D15 exonuclease. Similarities with Escherichia coli DNA polymerase I 5'-3' exonuclease.</title>
        <authorList>
            <person name="Sayers J.R."/>
            <person name="Eckstein F."/>
        </authorList>
    </citation>
    <scope>NUCLEOTIDE SEQUENCE</scope>
</reference>
<reference evidence="1" key="71">
    <citation type="journal article" date="1994" name="J. Bacteriol.">
        <title>Inactivation of FhuA at the cell surface of Escherichia coli K-12 by a phage T5 lipoprotein at the periplasmic face of the outer membrane.</title>
        <authorList>
            <person name="Braun V."/>
            <person name="Killmann H."/>
            <person name="Herrmann C."/>
        </authorList>
    </citation>
    <scope>NUCLEOTIDE SEQUENCE</scope>
</reference>
<reference evidence="1" key="47">
    <citation type="journal article" date="1985" name="FEBS Lett.">
        <title>The nucleotide sequence of bacteriophage T5 leucine tRNA.</title>
        <authorList>
            <person name="Shlyapnikov M.G."/>
            <person name="Kazantsev S.I."/>
            <person name="Kryukov V.M."/>
            <person name="Bayev A.A."/>
        </authorList>
    </citation>
    <scope>NUCLEOTIDE SEQUENCE [LARGE SCALE GENOMIC DNA]</scope>
</reference>
<reference evidence="1" key="57">
    <citation type="journal article" date="1987" name="Gene">
        <title>Location of genes D16, D17, and N4 encoding tail proteins on the physical map of bacteriophage T5.</title>
        <authorList>
            <person name="Krauel V."/>
            <person name="Heller K.J."/>
        </authorList>
    </citation>
    <scope>NUCLEOTIDE SEQUENCE</scope>
</reference>
<reference evidence="1" key="53">
    <citation type="journal article" date="1986" name="FEBS Lett.">
        <title>Cloning and DNA sequence of the 5'-exonuclease gene of bacteriophage T5.</title>
        <authorList>
            <person name="Kaliman A.V."/>
            <person name="Krutilina A.I."/>
            <person name="Kryukov V.M."/>
            <person name="Bayev A.A."/>
        </authorList>
    </citation>
    <scope>NUCLEOTIDE SEQUENCE [LARGE SCALE GENOMIC DNA]</scope>
</reference>
<reference evidence="1" key="38">
    <citation type="journal article" date="1982" name="Bioorg. Khim.">
        <title>The nucleotide sequence of bacteriophage T5 RNAI.</title>
        <authorList>
            <person name="Kryukov V.M."/>
            <person name="Shlyapnikov M.G."/>
            <person name="Kazantsev S.I."/>
            <person name="Kaliman A.V."/>
            <person name="Ksenzenko V.N."/>
            <person name="Bayev A.A."/>
        </authorList>
    </citation>
    <scope>NUCLEOTIDE SEQUENCE [LARGE SCALE GENOMIC DNA]</scope>
</reference>
<reference evidence="1" key="74">
    <citation type="journal article" date="1994" name="Mol. Microbiol.">
        <title>Lytic conversion of Escherichia coli by bacteriophage T5: blocking of the FhuA receptor protein by a lipoprotein expressed early during infection.</title>
        <authorList>
            <person name="Decker K."/>
            <person name="Krauel V."/>
            <person name="Meesmann A."/>
            <person name="Heller K.J."/>
        </authorList>
    </citation>
    <scope>NUCLEOTIDE SEQUENCE</scope>
</reference>
<reference evidence="1" key="60">
    <citation type="journal article" date="1988" name="Nucleic Acids Res.">
        <title>The nucleotide sequence of bacteriophage T5 DNA at the region between early and late genes.</title>
        <authorList>
            <person name="Kaliman A.V."/>
            <person name="Kryukov V.M."/>
            <person name="Bayev A.A."/>
        </authorList>
    </citation>
    <scope>NUCLEOTIDE SEQUENCE [LARGE SCALE GENOMIC DNA]</scope>
</reference>
<reference evidence="1" key="85">
    <citation type="journal article" date="1999" name="Nucleic Acids Res.">
        <title>A single cleavage assay for T5 5'--&gt;3' exonuclease: determination of the catalytic parameters for wild-type and mutant proteins.</title>
        <authorList>
            <person name="Pickering T.J."/>
            <person name="Garforth S.J."/>
            <person name="Thorpe S.J."/>
            <person name="Sayers J.R."/>
            <person name="Grasby J.A."/>
        </authorList>
    </citation>
    <scope>NUCLEOTIDE SEQUENCE</scope>
</reference>
<reference evidence="1" key="67">
    <citation type="journal article" date="1991" name="J. Bacteriol.">
        <title>Cloning, sequencing, and recombinational analysis with bacteriophage BF23 of the bacteriophage T5 oad gene encoding the receptor-binding protein.</title>
        <authorList>
            <person name="Krauel V."/>
            <person name="Heller K.J."/>
        </authorList>
    </citation>
    <scope>NUCLEOTIDE SEQUENCE</scope>
</reference>
<reference evidence="1" key="5">
    <citation type="journal article" date="1965" name="Proc. Natl. Acad. Sci. U.S.A.">
        <title>The structural gene for deoxyribonucleic acid polymerase in bacteriophages T4 and T5.</title>
        <authorList>
            <person name="De Waard A."/>
            <person name="Paul A.V."/>
            <person name="Lehman I.R."/>
        </authorList>
    </citation>
    <scope>NUCLEOTIDE SEQUENCE</scope>
</reference>
<reference evidence="1" key="63">
    <citation type="journal article" date="1989" name="Proc. Natl. Acad. Sci. U.S.A.">
        <title>T5 DNA polymerase: structural -- functional relationships to other DNA polymerases.</title>
        <authorList>
            <person name="Leavitt M.C."/>
            <person name="Ito J."/>
        </authorList>
    </citation>
    <scope>NUCLEOTIDE SEQUENCE</scope>
</reference>
<reference evidence="1" key="27">
    <citation type="journal article" date="1979" name="J. Biol. Chem.">
        <title>Processiveness of DNA polymerases. A comparative study using a simple procedure.</title>
        <authorList>
            <person name="Das S.K."/>
            <person name="Fujimura R.K."/>
        </authorList>
    </citation>
    <scope>NUCLEOTIDE SEQUENCE</scope>
</reference>
<dbReference type="GeneID" id="2777501"/>
<reference evidence="1" key="89">
    <citation type="journal article" date="2003" name="Mol. Microbiol.">
        <title>An intramolecular disulphide bond reduces the efficacy of a lipoprotein plasma membrane sorting signal.</title>
        <authorList>
            <person name="Robichon C."/>
            <person name="Bonhivers M."/>
            <person name="Pugsley A.P."/>
        </authorList>
    </citation>
    <scope>NUCLEOTIDE SEQUENCE</scope>
</reference>
<reference evidence="1" key="87">
    <citation type="journal article" date="2001" name="Nucleic Acids Res.">
        <title>Unusually wide co-factor tolerance in a metalloenzyme; divalent metal ions modulate endo-exonuclease activity in T5 exonuclease.</title>
        <authorList>
            <person name="Garforth S.J."/>
            <person name="Patel D."/>
            <person name="Feng M."/>
            <person name="Sayers J.R."/>
        </authorList>
    </citation>
    <scope>NUCLEOTIDE SEQUENCE</scope>
</reference>
<reference evidence="1" key="93">
    <citation type="submission" date="2004-01" db="EMBL/GenBank/DDBJ databases">
        <title>Identification and characterization of novel site-specific endonucleases F-TflI, F-TflII and F-TflIV encoded by the bacteriophage T5.</title>
        <authorList>
            <person name="Ksenzenko V.N."/>
            <person name="Akulenko N.V."/>
            <person name="Kaliman A.V."/>
            <person name="Kanapin A.A."/>
            <person name="Shestakova N.M."/>
            <person name="Shaloiko L.A."/>
            <person name="Krutilina A.I."/>
            <person name="Ivashina T.V."/>
            <person name="Shlyapnikov M.G."/>
        </authorList>
    </citation>
    <scope>NUCLEOTIDE SEQUENCE</scope>
</reference>
<reference evidence="1" key="40">
    <citation type="journal article" date="1983" name="FEBS Lett.">
        <title>Cloning and DNA sequence of the genes for two bacteriophage T5 tRNAsSer.</title>
        <authorList>
            <person name="Kryukov V.M."/>
            <person name="Ksenzenko V.N."/>
            <person name="Kaliman A.V."/>
            <person name="Bayev A.A."/>
        </authorList>
    </citation>
    <scope>NUCLEOTIDE SEQUENCE [LARGE SCALE GENOMIC DNA]</scope>
</reference>
<reference evidence="1" key="29">
    <citation type="journal article" date="1979" name="J. Biol. Chem.">
        <title>The purification and properties of a double-stranded DNA-binding protein encoded by the gene D5 of bacteriophage T5.</title>
        <authorList>
            <person name="Rice A.C."/>
            <person name="Ficht T.A."/>
            <person name="Holladay L.A."/>
            <person name="Moyer R.W."/>
        </authorList>
    </citation>
    <scope>NUCLEOTIDE SEQUENCE</scope>
</reference>
<reference evidence="1" key="1">
    <citation type="journal article" date="1959" name="J. Biol. Chem.">
        <title>Virus-induced acquisition of metabolic function. IV. Thymidylate synthetase in thymine-requiring Escherichia coli infected by T2 and T5 bacteriophages.</title>
        <authorList>
            <person name="BARNER H.D."/>
            <person name="COHEN S.S."/>
        </authorList>
    </citation>
    <scope>NUCLEOTIDE SEQUENCE</scope>
</reference>
<reference evidence="1" key="68">
    <citation type="journal article" date="1991" name="Nucleic Acids Res.">
        <title>A single-strand specific endonuclease activity copurifies with overexpressed T5 D15 exonuclease.</title>
        <authorList>
            <person name="Sayers J.R."/>
            <person name="Eckstein F."/>
        </authorList>
    </citation>
    <scope>NUCLEOTIDE SEQUENCE</scope>
</reference>
<reference evidence="1" key="65">
    <citation type="journal article" date="1991" name="Biochem. Biophys. Res. Commun.">
        <title>Amino acid sequence of the bacteriophage T5 gene A2 protein.</title>
        <authorList>
            <person name="Snyder C.E. Jr."/>
        </authorList>
    </citation>
    <scope>NUCLEOTIDE SEQUENCE</scope>
</reference>
<reference evidence="1" key="42">
    <citation type="journal article" date="1984" name="Biochim. Biophys. Acta">
        <title>The nucleotide sequence of bacteriophage T5 glutamine transfer RNA.</title>
        <authorList>
            <person name="Shlyapnikov M.G."/>
            <person name="Kaliman A.V."/>
            <person name="Kazantsev S.I."/>
            <person name="Kryukov V.M."/>
            <person name="Bayev A.A."/>
        </authorList>
    </citation>
    <scope>NUCLEOTIDE SEQUENCE [LARGE SCALE GENOMIC DNA]</scope>
</reference>
<reference evidence="1" key="78">
    <citation type="journal article" date="1996" name="Nature">
        <title>A helical arch allowing single-stranded DNA to thread through T5 5'-exonuclease.</title>
        <authorList>
            <person name="Ceska T.A."/>
            <person name="Sayers J.R."/>
            <person name="Stier G."/>
            <person name="Suck D."/>
        </authorList>
    </citation>
    <scope>NUCLEOTIDE SEQUENCE</scope>
</reference>
<reference evidence="1" key="94">
    <citation type="submission" date="2004-01" db="EMBL/GenBank/DDBJ databases">
        <title>Identification of genes encoding bacteriophage T5 terminase and portal protein.</title>
        <authorList>
            <person name="Kaliman A.V."/>
            <person name="Ganichkin O.M."/>
            <person name="Vasiliev V.D."/>
            <person name="Ksenzenko V.N."/>
        </authorList>
    </citation>
    <scope>NUCLEOTIDE SEQUENCE</scope>
</reference>
<reference evidence="1" key="49">
    <citation type="journal article" date="1985" name="J. Virol.">
        <title>Physical locus of the DNA polymerase gene and genetic maps of bacteriophage T5 mutants.</title>
        <authorList>
            <person name="Fujimura R.K."/>
            <person name="Tavtigian S.V."/>
            <person name="Choy T.L."/>
            <person name="Roop B.C."/>
        </authorList>
    </citation>
    <scope>NUCLEOTIDE SEQUENCE</scope>
</reference>
<proteinExistence type="predicted"/>
<reference evidence="1" key="2">
    <citation type="journal article" date="1963" name="J. Biol. Chem.">
        <title>Virus-induced acquisition of metabolic function. VI. Dihydrofolate reductase, a new phage-induced enzyme.</title>
        <authorList>
            <person name="Methews C.K."/>
            <person name="Cohen S.S."/>
        </authorList>
    </citation>
    <scope>NUCLEOTIDE SEQUENCE</scope>
</reference>
<reference evidence="1" key="58">
    <citation type="journal article" date="1987" name="Mol. Genet. Microbiol. Virol.">
        <title>Structure of two promoters and a terminator of transcription from the region of bacteriophage T5 early genes D10-D15.</title>
        <authorList>
            <person name="Kaliman A.V."/>
            <person name="Krutilina A.I."/>
            <person name="Kryukov V.M."/>
        </authorList>
    </citation>
    <scope>NUCLEOTIDE SEQUENCE [LARGE SCALE GENOMIC DNA]</scope>
</reference>
<reference evidence="1" key="26">
    <citation type="journal article" date="1977" name="J. Virol.">
        <title>Isolation and characterization of a bacteriophage T5 mutant deficient in deoxynucleoside 5'-monophosphatase activity.</title>
        <authorList>
            <person name="Mozer T.J."/>
            <person name="Thompson R.B."/>
            <person name="Berget S.M."/>
            <person name="Warner H.R."/>
        </authorList>
    </citation>
    <scope>NUCLEOTIDE SEQUENCE</scope>
</reference>
<reference evidence="1" key="10">
    <citation type="journal article" date="1971" name="J. Mol. Biol.">
        <title>Pre-early proteins of bacteriophage T5: structure and function.</title>
        <authorList>
            <person name="Beckman L.D."/>
            <person name="Hoffman M.S."/>
            <person name="McCorquodale D.J."/>
        </authorList>
    </citation>
    <scope>NUCLEOTIDE SEQUENCE</scope>
</reference>
<reference evidence="1" key="59">
    <citation type="journal article" date="1987" name="Nucleic Acids Res.">
        <title>Nucleotide sequence of the bacteriophage T5 DNA fragment containing a distal part of tRNA gene region.</title>
        <authorList>
            <person name="Ksenzenko V.N."/>
            <person name="Shlyapnikov M.G."/>
            <person name="Azbarov V.G."/>
            <person name="Garcia O."/>
            <person name="Kryukov V.M."/>
            <person name="Bayev A.A."/>
        </authorList>
    </citation>
    <scope>NUCLEOTIDE SEQUENCE [LARGE SCALE GENOMIC DNA]</scope>
</reference>
<reference evidence="1" key="17">
    <citation type="journal article" date="1976" name="J. Biol. Chem.">
        <title>Characterization of DNA polymerase induced by bacteriophage T5 with DNA containing single strand breaks.</title>
        <authorList>
            <person name="Fujimura R.K."/>
            <person name="Roop B.C."/>
        </authorList>
    </citation>
    <scope>NUCLEOTIDE SEQUENCE</scope>
</reference>
<reference evidence="1" key="41">
    <citation type="journal article" date="1983" name="J. Virol.">
        <title>Interaction of a DNA-binding protein, the product of gene D5 of bacteriophage T5, with double-stranded DNA: effects on T5 DNA polymerase functions in vitro.</title>
        <authorList>
            <person name="Fujimura R.K."/>
            <person name="Roop B.C."/>
        </authorList>
    </citation>
    <scope>NUCLEOTIDE SEQUENCE</scope>
</reference>
<reference evidence="1" key="44">
    <citation type="journal article" date="1984" name="J. Virol.">
        <title>O antigen-dependent mutant of bacteriophage T5.</title>
        <authorList>
            <person name="Heller K.J."/>
            <person name="Bryniok D."/>
        </authorList>
    </citation>
    <scope>NUCLEOTIDE SEQUENCE</scope>
</reference>
<reference evidence="1" key="50">
    <citation type="journal article" date="1985" name="J. Virol.">
        <title>Isolation and partial characterization of a bacteriophage T5 mutant unable to induce thymidylate synthetase and its use in studying the effect of uracil incorporation into DNA on early gene expression.</title>
        <authorList>
            <person name="Swart W.J. Jr."/>
            <person name="Warner H.R."/>
        </authorList>
    </citation>
    <scope>NUCLEOTIDE SEQUENCE</scope>
</reference>
<reference evidence="1" key="61">
    <citation type="journal article" date="1988" name="Nucleic Acids Res.">
        <title>The nucleotide sequence of the region of bacteriophage T5 early genes D10-D15.</title>
        <authorList>
            <person name="Kaliman A.V."/>
            <person name="Kryukov V.M."/>
            <person name="Bayev A.A."/>
        </authorList>
    </citation>
    <scope>NUCLEOTIDE SEQUENCE [LARGE SCALE GENOMIC DNA]</scope>
</reference>
<reference evidence="1" key="66">
    <citation type="journal article" date="1991" name="Gene">
        <title>Cloning and overexpression of the gene encoding bacteriophage T5 DNA polymerase.</title>
        <authorList>
            <person name="Chatterjee D.K."/>
            <person name="Fujimura R.K."/>
            <person name="Campbell J.H."/>
            <person name="Gerard G.F."/>
        </authorList>
    </citation>
    <scope>NUCLEOTIDE SEQUENCE</scope>
</reference>
<reference evidence="1" key="73">
    <citation type="journal article" date="1994" name="Mol. Biol. (Mosk.)">
        <title>Features of the structure of transfer RNA coded by bacteriophage T5.</title>
        <authorList>
            <person name="Shliapnikov M.G."/>
            <person name="Ksenzenko V.N."/>
        </authorList>
    </citation>
    <scope>NUCLEOTIDE SEQUENCE [LARGE SCALE GENOMIC DNA]</scope>
</reference>
<dbReference type="EMBL" id="AY543070">
    <property type="protein sequence ID" value="AAS77203.1"/>
    <property type="molecule type" value="Genomic_DNA"/>
</dbReference>
<reference evidence="1" key="86">
    <citation type="journal article" date="1999" name="Proc. Natl. Acad. Sci. U.S.A.">
        <title>Mutagenesis of conserved lysine residues in bacteriophage T5 5'-3' exonuclease suggests separate mechanisms of endo- and exonucleolytic cleavage.</title>
        <authorList>
            <person name="Garforth S.J."/>
            <person name="Ceska T.A."/>
            <person name="Suck D."/>
            <person name="Sayers J.R."/>
        </authorList>
    </citation>
    <scope>NUCLEOTIDE SEQUENCE</scope>
</reference>
<reference evidence="1" key="30">
    <citation type="journal article" date="1979" name="J. Virol.">
        <title>Gene D5 product of bacteriophage T5: DNA-binding protein affecting DNA replication and late gene expression.</title>
        <authorList>
            <person name="McCorquodale D.J."/>
            <person name="Gossling J."/>
            <person name="Benzinger R."/>
            <person name="Chesney R."/>
            <person name="Lawhorne L."/>
            <person name="Moyer R.W."/>
        </authorList>
    </citation>
    <scope>NUCLEOTIDE SEQUENCE</scope>
</reference>
<reference evidence="1" key="22">
    <citation type="journal article" date="1977" name="J. Biol. Chem.">
        <title>Mechanism of T5-induced DNA polymerase. I. Replication of short primer templates.</title>
        <authorList>
            <person name="Das S.K."/>
            <person name="Fujimura R.K."/>
        </authorList>
    </citation>
    <scope>NUCLEOTIDE SEQUENCE</scope>
</reference>
<evidence type="ECO:0000313" key="1">
    <source>
        <dbReference type="EMBL" id="AAS77203.1"/>
    </source>
</evidence>
<dbReference type="KEGG" id="vg:2777501"/>
<reference evidence="1" key="28">
    <citation type="journal article" date="1979" name="J. Biol. Chem.">
        <title>The properties of a bacteriophage T5 mutant unable to induce deoxyuridine 5'-triphosphate nucleotidohydrolase. Synthesis of uracil-containing T5 deoxyribonucleic acid.</title>
        <authorList>
            <person name="Warner H.R."/>
            <person name="Thompson R.B."/>
            <person name="Mozer T.J."/>
            <person name="Duncan B.K."/>
        </authorList>
    </citation>
    <scope>NUCLEOTIDE SEQUENCE</scope>
</reference>
<reference evidence="1" key="55">
    <citation type="journal article" date="1987" name="Bioorg. Khim.">
        <title>[Primary structure of tRNAAsn of bacteriophage T5].</title>
        <authorList>
            <person name="Shliapnikov M.G."/>
            <person name="Kriukov V.M."/>
            <person name="Baev A.A."/>
        </authorList>
    </citation>
    <scope>NUCLEOTIDE SEQUENCE [LARGE SCALE GENOMIC DNA]</scope>
</reference>
<dbReference type="PIR" id="S01983">
    <property type="entry name" value="S01983"/>
</dbReference>
<reference evidence="1" key="48">
    <citation type="journal article" date="1985" name="J. Bacteriol.">
        <title>Irreversible binding to the receptor of bacteriophages T5 and BF23 does not occur with the tip of the tail.</title>
        <authorList>
            <person name="Heller K.J."/>
            <person name="Schwarz H."/>
        </authorList>
    </citation>
    <scope>NUCLEOTIDE SEQUENCE</scope>
</reference>
<reference evidence="1" key="91">
    <citation type="journal article" date="2004" name="Protein Expr. Purif.">
        <title>Identification, cloning, and expression of bacteriophage T5 dnk gene encoding a broad specificity deoxyribonucleoside monophosphate kinase (EC 2.7.4.13).</title>
        <authorList>
            <person name="Mikoulinskaia G.V."/>
            <person name="Zimin A.A."/>
            <person name="Feofanov S.A."/>
            <person name="Miroshnikov A.I."/>
        </authorList>
    </citation>
    <scope>NUCLEOTIDE SEQUENCE</scope>
</reference>
<reference evidence="1" key="9">
    <citation type="journal article" date="1971" name="J. Biol. Chem.">
        <title>The deoxyribonuclease induced after infection of Escherichia coli by bacteriophage T5. II. Role of the enzyme in replication of the pahge deoxyribonucleic acid.</title>
        <authorList>
            <person name="Frenkel G.D."/>
            <person name="Richardson C.C."/>
        </authorList>
    </citation>
    <scope>NUCLEOTIDE SEQUENCE</scope>
</reference>
<reference evidence="1" key="92">
    <citation type="submission" date="2004-01" db="EMBL/GenBank/DDBJ databases">
        <title>Characterization of the bacteriophage T5 site-specific endonucleases F-TflV and F-TflVI.</title>
        <authorList>
            <person name="Akulenko N.V."/>
            <person name="Shaloiko L.A."/>
            <person name="Shlyapnikov M.G."/>
            <person name="Krutilina A.I."/>
            <person name="Ksenzenko V.N."/>
        </authorList>
    </citation>
    <scope>NUCLEOTIDE SEQUENCE</scope>
</reference>
<reference evidence="1" key="39">
    <citation type="journal article" date="1982" name="J. Biol. Chem.">
        <title>Interaction of a DNA-binding protein, the gene product of D5 of bacteriophage T5, with double-stranded DNA. Analysis by metrizamide gradient centrifugation.</title>
        <authorList>
            <person name="Fujimura R.K."/>
            <person name="Roop B.C."/>
        </authorList>
    </citation>
    <scope>NUCLEOTIDE SEQUENCE</scope>
</reference>
<reference evidence="1" key="13">
    <citation type="journal article" date="1974" name="Eur. J. Biochem.">
        <title>Bacteriophage-induced ribonucleotide reductase systems. T5- and T6-specific ribonucleotide reductase and thioredoxin.</title>
        <authorList>
            <person name="Eriksson S."/>
            <person name="Berglund O."/>
        </authorList>
    </citation>
    <scope>NUCLEOTIDE SEQUENCE</scope>
</reference>
<reference evidence="1" key="84">
    <citation type="journal article" date="1999" name="J. Biol. Chem.">
        <title>Variation in the steady state kinetic parameters of wild type and mutant T5 5'-3'-exonuclease with pH. Protonation of Lys-83 is critical for DNA binding.</title>
        <authorList>
            <person name="Pickering T.J."/>
            <person name="Garforth S."/>
            <person name="Sayers J.R."/>
            <person name="Grasby J.A."/>
        </authorList>
    </citation>
    <scope>NUCLEOTIDE SEQUENCE</scope>
</reference>
<name>Q6QGF3_BPT5</name>
<reference evidence="1" key="21">
    <citation type="journal article" date="1976" name="J. Virol.">
        <title>Exonuclease associated with bacteriophage T5-Induced DNA polymerase.</title>
        <authorList>
            <person name="Das S.K."/>
            <person name="Fujimura R.K."/>
        </authorList>
    </citation>
    <scope>NUCLEOTIDE SEQUENCE</scope>
</reference>
<accession>Q6QGF3</accession>
<protein>
    <submittedName>
        <fullName evidence="1">Uncharacterized protein</fullName>
    </submittedName>
</protein>
<reference evidence="1" key="62">
    <citation type="journal article" date="1989" name="FEBS Lett.">
        <title>Two early genes of bacteriophage T5 encode proteins containing an NTP-binding sequence motif and probably involved in DNA replication, recombination and repair.</title>
        <authorList>
            <person name="Blinov V.M."/>
            <person name="Koonin E.V."/>
            <person name="Gorbalenya A.E."/>
            <person name="Kaliman A.V."/>
            <person name="Kryukov V.M."/>
        </authorList>
    </citation>
    <scope>NUCLEOTIDE SEQUENCE [LARGE SCALE GENOMIC DNA]</scope>
</reference>
<reference evidence="1" key="51">
    <citation type="journal article" date="1985" name="J. Virol.">
        <title>Identification by immunobinding assay of the polypeptide coded by the DNA polymerase gene of bacteriophage T5 and its amber mutants and the direction of transcription of the gene.</title>
        <authorList>
            <person name="Schneider S.S."/>
            <person name="Roop B.C."/>
            <person name="Fujimura R.K."/>
        </authorList>
    </citation>
    <scope>NUCLEOTIDE SEQUENCE</scope>
</reference>
<reference evidence="1" key="36">
    <citation type="journal article" date="1981" name="Prog. Nucleic Acid Res. Mol. Biol.">
        <title>Replication of linear duplex DNA in vitro with bacteriophage T5 DNA polymerase.</title>
        <authorList>
            <person name="Fujimura R.K."/>
            <person name="Das S.K."/>
            <person name="Allison D.P."/>
            <person name="Roop B.C."/>
        </authorList>
    </citation>
    <scope>NUCLEOTIDE SEQUENCE</scope>
</reference>
<reference evidence="1" key="56">
    <citation type="journal article" date="1987" name="Bioorg. Khim.">
        <title>[Primary structure of proline tRNA of bacteriophage T5].</title>
        <authorList>
            <person name="Shliapnikov M.G."/>
            <person name="Kaliman A.V."/>
            <person name="Kriukov V.M."/>
            <person name="Baev A.A."/>
        </authorList>
    </citation>
    <scope>NUCLEOTIDE SEQUENCE [LARGE SCALE GENOMIC DNA]</scope>
</reference>
<reference evidence="1" key="70">
    <citation type="submission" date="1992-11" db="EMBL/GenBank/DDBJ databases">
        <authorList>
            <person name="Kaliman A."/>
        </authorList>
    </citation>
    <scope>NUCLEOTIDE SEQUENCE</scope>
</reference>
<reference evidence="1" key="33">
    <citation type="journal article" date="1981" name="Gene">
        <title>Cloning of bacteriophage T5 DNA fragments. III. Expression in Escherichia coli mini-cells.</title>
        <authorList>
            <person name="Brunel F."/>
            <person name="Davison J."/>
            <person name="Ha-Thi V."/>
            <person name="Reeve J."/>
        </authorList>
    </citation>
    <scope>NUCLEOTIDE SEQUENCE</scope>
</reference>
<gene>
    <name evidence="1" type="primary">orf123aa</name>
    <name evidence="1" type="ORF">T5.134</name>
</gene>
<organism evidence="1 2">
    <name type="scientific">Escherichia phage T5</name>
    <name type="common">Enterobacteria phage T5</name>
    <dbReference type="NCBI Taxonomy" id="2695836"/>
    <lineage>
        <taxon>Viruses</taxon>
        <taxon>Duplodnaviria</taxon>
        <taxon>Heunggongvirae</taxon>
        <taxon>Uroviricota</taxon>
        <taxon>Caudoviricetes</taxon>
        <taxon>Demerecviridae</taxon>
        <taxon>Markadamsvirinae</taxon>
        <taxon>Tequintavirus</taxon>
        <taxon>Tequintavirus T5</taxon>
    </lineage>
</organism>
<reference evidence="1" key="80">
    <citation type="journal article" date="1997" name="Nucleic Acids Res.">
        <title>Structure-specific DNA binding by bacteriophage T5 5'--&gt;3' exonuclease.</title>
        <authorList>
            <person name="Garforth S.J."/>
            <person name="Sayers J.R."/>
        </authorList>
    </citation>
    <scope>NUCLEOTIDE SEQUENCE</scope>
</reference>
<reference evidence="1" key="77">
    <citation type="journal article" date="1996" name="DNA Seq.">
        <title>Identification of the bacteriophage T5 dUTPase by protein sequence comparisons.</title>
        <authorList>
            <person name="Kaliman A.V."/>
        </authorList>
    </citation>
    <scope>NUCLEOTIDE SEQUENCE [LARGE SCALE GENOMIC DNA]</scope>
</reference>
<reference evidence="1" key="37">
    <citation type="journal article" date="1982" name="Biochim. Biophys. Acta">
        <title>Cloning of genes for bacteriophage T5 stable RNAs.</title>
        <authorList>
            <person name="Ksenzenko V.N."/>
            <person name="Kamynina T.P."/>
            <person name="Kazantsev S.I."/>
            <person name="Shlyapnikov M.G."/>
            <person name="Kryukov V.M."/>
            <person name="Bayev A.A."/>
        </authorList>
    </citation>
    <scope>NUCLEOTIDE SEQUENCE [LARGE SCALE GENOMIC DNA]</scope>
</reference>
<reference evidence="1" key="23">
    <citation type="journal article" date="1977" name="J. Biol. Chem.">
        <title>Mechanism of T5-induced DNA polymerase. II. Characterization of the dead-end complex.</title>
        <authorList>
            <person name="Das S.K."/>
            <person name="Fujimura R.K."/>
        </authorList>
    </citation>
    <scope>NUCLEOTIDE SEQUENCE</scope>
</reference>
<reference evidence="1" key="72">
    <citation type="journal article" date="1994" name="Mol. Biol.">
        <title>Structure peculiarities of transfer RNAs coded by bacteriophage T5.</title>
        <authorList>
            <person name="Shlyapnikov M.G."/>
            <person name="Ksenzenko V.N."/>
        </authorList>
    </citation>
    <scope>NUCLEOTIDE SEQUENCE</scope>
</reference>
<reference evidence="1" key="90">
    <citation type="journal article" date="2003" name="Protein Expr. Purif.">
        <title>Purification and characterization of the deoxynucleoside monophosphate kinase of bacteriophage T5.</title>
        <authorList>
            <person name="Mikoulinskaia G.V."/>
            <person name="Gubanov S.I."/>
            <person name="Zimin A.A."/>
            <person name="Kolesnikov I.V."/>
            <person name="Feofanov S.A."/>
            <person name="Miroshnikov A.I."/>
        </authorList>
    </citation>
    <scope>NUCLEOTIDE SEQUENCE</scope>
</reference>
<reference evidence="1" key="82">
    <citation type="journal article" date="1998" name="FEMS Microbiol. Lett.">
        <title>Inactivation in vitro of the Escherichia coli outer membrane protein FhuA by a phage T5-encoded lipoprotein.</title>
        <authorList>
            <person name="Pedruzzi I."/>
            <person name="Rosenbusch J.P."/>
            <person name="Locher K.P."/>
        </authorList>
    </citation>
    <scope>NUCLEOTIDE SEQUENCE</scope>
</reference>
<keyword evidence="2" id="KW-1185">Reference proteome</keyword>
<reference evidence="1" key="31">
    <citation type="journal article" date="1980" name="J. Biol. Chem.">
        <title>Mechanism of primer-template-dependent conversion of dNTP leads to dNMP by T5 DNA polymerase.</title>
        <authorList>
            <person name="Das S.K."/>
            <person name="Fujimura R.K."/>
        </authorList>
    </citation>
    <scope>NUCLEOTIDE SEQUENCE</scope>
</reference>
<reference evidence="1" key="45">
    <citation type="journal article" date="1984" name="Virology (Lond)">
        <title>Identification of the phage gene for host receptor specificity by analyzing hybrid phages of T5 and BF23.</title>
        <authorList>
            <person name="Heller K.J."/>
        </authorList>
    </citation>
    <scope>NUCLEOTIDE SEQUENCE</scope>
</reference>
<reference evidence="1" key="52">
    <citation type="journal article" date="1986" name="Eur. J. Biochem.">
        <title>Nucleotide sequence of the bacteriophage T5 DNA fragment which contains the gene for tRNAAsp.</title>
        <authorList>
            <person name="Shlyapnikov M.G."/>
            <person name="Ksenzenko V.N."/>
            <person name="Kryukov V.M."/>
            <person name="Bayev A.A."/>
        </authorList>
    </citation>
    <scope>NUCLEOTIDE SEQUENCE [LARGE SCALE GENOMIC DNA]</scope>
</reference>
<reference evidence="1" key="83">
    <citation type="journal article" date="1998" name="Mol. Biol. (Mosk.)">
        <title>Amber-suppressive tRNA from bacteriophage T5: construction of genes and determination of the effectiveness of suppression in vivo.</title>
        <authorList>
            <person name="Pan'kova N.V."/>
            <person name="Karamyshev A.L."/>
            <person name="Shliapnikov M.G."/>
            <person name="Presich A.N."/>
            <person name="Ksenzenko V.N."/>
        </authorList>
    </citation>
    <scope>NUCLEOTIDE SEQUENCE [LARGE SCALE GENOMIC DNA]</scope>
</reference>
<organismHost>
    <name type="scientific">Escherichia coli</name>
    <dbReference type="NCBI Taxonomy" id="562"/>
</organismHost>
<reference evidence="1" key="81">
    <citation type="journal article" date="1997" name="Nucleic Acids Res.">
        <title>Prokaryotic 5'-3' exonucleases share a common core structure with gamma-delta resolvase.</title>
        <authorList>
            <person name="Artymiuk P.J."/>
            <person name="Ceska T.A."/>
            <person name="Suck D."/>
            <person name="Sayers J.R."/>
        </authorList>
    </citation>
    <scope>NUCLEOTIDE SEQUENCE</scope>
</reference>
<reference evidence="1" key="75">
    <citation type="journal article" date="1995" name="FEBS Lett.">
        <title>The nucleotide sequence of the bacteriophage T5 ltf gene.</title>
        <authorList>
            <person name="Kaliman A.V."/>
            <person name="Kulshin V.E."/>
            <person name="Shlyapnikov M.G."/>
            <person name="Ksenzenko V.N."/>
            <person name="Kryukov V.M."/>
        </authorList>
    </citation>
    <scope>NUCLEOTIDE SEQUENCE [LARGE SCALE GENOMIC DNA]</scope>
</reference>
<reference evidence="1" key="95">
    <citation type="submission" date="2022-08" db="EMBL/GenBank/DDBJ databases">
        <title>Identification and characterization of bacteriophage T5 lysis genes.</title>
        <authorList>
            <person name="Mikoulinskaia G.V."/>
            <person name="Zimin A.A."/>
        </authorList>
    </citation>
    <scope>NUCLEOTIDE SEQUENCE</scope>
</reference>
<reference evidence="1" key="6">
    <citation type="journal article" date="1969" name="J. Mol. Biol.">
        <title>Functions of two genes in the first-step-transfer DNA of bacteriophage T5.</title>
        <authorList>
            <person name="Lanni Y."/>
        </authorList>
    </citation>
    <scope>NUCLEOTIDE SEQUENCE</scope>
</reference>
<reference evidence="1" key="11">
    <citation type="journal article" date="1972" name="J. Virol.">
        <title>Genetic and physiological studies of bacteriophage T5. 3. Patterns of deoxyribonucleic acid synthesis induced by mutants of T5 and the identification of genes influencing the appearance of phage-induced dihydrofolate reductase and deoxyribonuclease.</title>
        <authorList>
            <person name="Hendrickson H.E."/>
            <person name="McCorquodale D.J."/>
        </authorList>
    </citation>
    <scope>NUCLEOTIDE SEQUENCE</scope>
</reference>
<reference evidence="1" key="69">
    <citation type="journal article" date="1992" name="Nucleic Acids Res.">
        <title>Nucleotide sequence of the phage T5 DNA segment containing six tRNA genes.</title>
        <authorList>
            <person name="Ksenzenko V.N."/>
            <person name="Wilkens K."/>
            <person name="Rueger W."/>
            <person name="Shlyapnikov M.G."/>
        </authorList>
    </citation>
    <scope>NUCLEOTIDE SEQUENCE [LARGE SCALE GENOMIC DNA]</scope>
</reference>
<reference evidence="1" key="7">
    <citation type="journal article" date="1970" name="J. Mol. Biol.">
        <title>Patterns of protein synthesis in Escherichia coli infected by amber mutants in the first-step-transfer DNA of T5.</title>
        <authorList>
            <person name="McCorquodale D.J."/>
            <person name="Lanni Y.T."/>
        </authorList>
    </citation>
    <scope>NUCLEOTIDE SEQUENCE</scope>
</reference>
<reference evidence="1" key="79">
    <citation type="journal article" date="1996" name="Virology">
        <title>Identification of the receptor-binding regions of pb5 proteins of bacteriophages T5 and BF23.</title>
        <authorList>
            <person name="Mondigler M."/>
            <person name="Holz T."/>
            <person name="Heller K.J."/>
        </authorList>
    </citation>
    <scope>NUCLEOTIDE SEQUENCE</scope>
</reference>
<reference evidence="1" key="76">
    <citation type="journal article" date="1995" name="FEMS Microbiol. Lett.">
        <title>Overproduced and purified receptor binding protein pb5 of bacteriophage T5 binds to the T5 receptor protein FhuA.</title>
        <authorList>
            <person name="Mondigler M."/>
            <person name="Vogele R.T."/>
            <person name="Heller K.J."/>
        </authorList>
    </citation>
    <scope>NUCLEOTIDE SEQUENCE</scope>
</reference>
<dbReference type="Proteomes" id="UP000002107">
    <property type="component" value="Segment"/>
</dbReference>
<reference evidence="1" key="20">
    <citation type="journal article" date="1976" name="J. Virol.">
        <title>Identification of the gene controlling the synthesis of the major bacteriophage T5 membrane protein.</title>
        <authorList>
            <person name="Duckworth D.H."/>
            <person name="Dunn G.B."/>
            <person name="McCorquodale D.J."/>
        </authorList>
    </citation>
    <scope>NUCLEOTIDE SEQUENCE</scope>
</reference>
<reference evidence="1" key="43">
    <citation type="journal article" date="1984" name="J. Bacteriol.">
        <title>Bacteriophage T5 gene A2 protein alters the outer membrane of Escherichia coli.</title>
        <authorList>
            <person name="Snyder C.E. Jr."/>
        </authorList>
    </citation>
    <scope>NUCLEOTIDE SEQUENCE</scope>
</reference>
<reference evidence="1" key="35">
    <citation type="journal article" date="1981" name="J. Virol.">
        <title>Modification of RNA polymerase from Escherichia coli by pre-early gene products of bacteriophage T5.</title>
        <authorList>
            <person name="McCorquodale D.J."/>
            <person name="Chen C.W."/>
            <person name="Joseph M.K."/>
            <person name="Woychik R."/>
        </authorList>
    </citation>
    <scope>NUCLEOTIDE SEQUENCE</scope>
</reference>
<reference evidence="1" key="3">
    <citation type="journal article" date="1965" name="J. Biol. Chem.">
        <title>THE ENZYMOLOGY OF VIRUS-INFECTED BACTERIA. VI. PURIFICATION AND PROPERTIES OF THE DEOXYNUCLEOTIDE KINASE INDUCED BY BACTERIOPHAGE T5.</title>
        <authorList>
            <person name="BESSMAN M.J."/>
            <person name="HERRIOTT S.T."/>
            <person name="ORR M.J."/>
        </authorList>
    </citation>
    <scope>NUCLEOTIDE SEQUENCE</scope>
</reference>
<reference evidence="1" key="4">
    <citation type="journal article" date="1965" name="J. Biol. Chem.">
        <title>The enzymology of virus-infected bacteria. VII. A new deoxyribonucleic acid polymerase induced by bacteriophage T5.</title>
        <authorList>
            <person name="Orr C.W."/>
            <person name="Herriott S.T."/>
            <person name="Bessman M.J."/>
        </authorList>
    </citation>
    <scope>NUCLEOTIDE SEQUENCE</scope>
</reference>
<reference evidence="1" key="15">
    <citation type="journal article" date="1975" name="Virology (Lond)">
        <title>In vivo repair of bacteriophage t5 DNA: an assay for viral growth control.</title>
        <authorList>
            <person name="Herman R.C."/>
            <person name="Moyer R.W."/>
        </authorList>
    </citation>
    <scope>NUCLEOTIDE SEQUENCE</scope>
</reference>
<reference evidence="1" key="88">
    <citation type="journal article" date="2002" name="J. Mol. Biol.">
        <title>Characterization of a high-affinity complex between the bacterial outer membrane protein FhuA and the phage T5 protein pb5.</title>
        <authorList>
            <person name="Plancon L."/>
            <person name="Janmot C."/>
            <person name="le Maire M."/>
            <person name="Desmadril M."/>
            <person name="Bonhivers M."/>
            <person name="Letellier L."/>
            <person name="Boulanger P."/>
        </authorList>
    </citation>
    <scope>NUCLEOTIDE SEQUENCE</scope>
</reference>
<reference evidence="1" key="46">
    <citation type="journal article" date="1985" name="Biochemistry">
        <title>DNA filter retention assay for exonuclease activities. Application to the analysis of processivity of phage T5 induced 5'-exonuclease.</title>
        <authorList>
            <person name="Joannes M."/>
            <person name="Saucier J.M."/>
            <person name="Jacquemin-Sablon A."/>
        </authorList>
    </citation>
    <scope>NUCLEOTIDE SEQUENCE</scope>
</reference>